<dbReference type="Pfam" id="PF13177">
    <property type="entry name" value="DNA_pol3_delta2"/>
    <property type="match status" value="1"/>
</dbReference>
<dbReference type="SUPFAM" id="SSF52540">
    <property type="entry name" value="P-loop containing nucleoside triphosphate hydrolases"/>
    <property type="match status" value="1"/>
</dbReference>
<dbReference type="PANTHER" id="PTHR11669:SF8">
    <property type="entry name" value="DNA POLYMERASE III SUBUNIT DELTA"/>
    <property type="match status" value="1"/>
</dbReference>
<dbReference type="GO" id="GO:0006261">
    <property type="term" value="P:DNA-templated DNA replication"/>
    <property type="evidence" value="ECO:0007669"/>
    <property type="project" value="TreeGrafter"/>
</dbReference>
<dbReference type="Gene3D" id="3.40.50.300">
    <property type="entry name" value="P-loop containing nucleotide triphosphate hydrolases"/>
    <property type="match status" value="1"/>
</dbReference>
<organism evidence="1">
    <name type="scientific">marine sediment metagenome</name>
    <dbReference type="NCBI Taxonomy" id="412755"/>
    <lineage>
        <taxon>unclassified sequences</taxon>
        <taxon>metagenomes</taxon>
        <taxon>ecological metagenomes</taxon>
    </lineage>
</organism>
<gene>
    <name evidence="1" type="ORF">S12H4_11327</name>
</gene>
<accession>X1RRQ8</accession>
<protein>
    <recommendedName>
        <fullName evidence="2">AAA+ ATPase domain-containing protein</fullName>
    </recommendedName>
</protein>
<name>X1RRQ8_9ZZZZ</name>
<proteinExistence type="predicted"/>
<evidence type="ECO:0000313" key="1">
    <source>
        <dbReference type="EMBL" id="GAI69641.1"/>
    </source>
</evidence>
<dbReference type="EMBL" id="BARW01005061">
    <property type="protein sequence ID" value="GAI69641.1"/>
    <property type="molecule type" value="Genomic_DNA"/>
</dbReference>
<dbReference type="AlphaFoldDB" id="X1RRQ8"/>
<sequence>MWQVVGQTRVVSLLKRSLERKVVAHAYLFVGPSHVGKMTLALNLAQALNCEAAEPPCGECLSCQKIASAKHTDVQIIGLTTDGDSTEAKSRTEISIDQIRQMQHSASLPPFEGRYKVFIIDGAEQLSSEAANCLLKTLEEPVGKVIFILLTTNDKLLPATVISRCQRLELSPPAITEVEAALNSHWGIEPQRAKLLARLSHSRLGWALSASLDDSLL</sequence>
<feature type="non-terminal residue" evidence="1">
    <location>
        <position position="217"/>
    </location>
</feature>
<comment type="caution">
    <text evidence="1">The sequence shown here is derived from an EMBL/GenBank/DDBJ whole genome shotgun (WGS) entry which is preliminary data.</text>
</comment>
<reference evidence="1" key="1">
    <citation type="journal article" date="2014" name="Front. Microbiol.">
        <title>High frequency of phylogenetically diverse reductive dehalogenase-homologous genes in deep subseafloor sedimentary metagenomes.</title>
        <authorList>
            <person name="Kawai M."/>
            <person name="Futagami T."/>
            <person name="Toyoda A."/>
            <person name="Takaki Y."/>
            <person name="Nishi S."/>
            <person name="Hori S."/>
            <person name="Arai W."/>
            <person name="Tsubouchi T."/>
            <person name="Morono Y."/>
            <person name="Uchiyama I."/>
            <person name="Ito T."/>
            <person name="Fujiyama A."/>
            <person name="Inagaki F."/>
            <person name="Takami H."/>
        </authorList>
    </citation>
    <scope>NUCLEOTIDE SEQUENCE</scope>
    <source>
        <strain evidence="1">Expedition CK06-06</strain>
    </source>
</reference>
<dbReference type="InterPro" id="IPR027417">
    <property type="entry name" value="P-loop_NTPase"/>
</dbReference>
<dbReference type="PANTHER" id="PTHR11669">
    <property type="entry name" value="REPLICATION FACTOR C / DNA POLYMERASE III GAMMA-TAU SUBUNIT"/>
    <property type="match status" value="1"/>
</dbReference>
<evidence type="ECO:0008006" key="2">
    <source>
        <dbReference type="Google" id="ProtNLM"/>
    </source>
</evidence>
<dbReference type="InterPro" id="IPR050238">
    <property type="entry name" value="DNA_Rep/Repair_Clamp_Loader"/>
</dbReference>